<dbReference type="EMBL" id="UINC01035559">
    <property type="protein sequence ID" value="SVB28156.1"/>
    <property type="molecule type" value="Genomic_DNA"/>
</dbReference>
<organism evidence="1">
    <name type="scientific">marine metagenome</name>
    <dbReference type="NCBI Taxonomy" id="408172"/>
    <lineage>
        <taxon>unclassified sequences</taxon>
        <taxon>metagenomes</taxon>
        <taxon>ecological metagenomes</taxon>
    </lineage>
</organism>
<evidence type="ECO:0000313" key="1">
    <source>
        <dbReference type="EMBL" id="SVB28156.1"/>
    </source>
</evidence>
<sequence>GMPTQAGNNLLWGLTRKAKTERELLSMIDKLALKLGGKYKDAKDELITRAAIDAFKTKGNVGHLANPDRNVMQQMKSIVDLGRGEIILHDKKKVKMDRRTATKVLKNLMNMKPTERGIALKTMQKNKSGFDKFFKILNR</sequence>
<reference evidence="1" key="1">
    <citation type="submission" date="2018-05" db="EMBL/GenBank/DDBJ databases">
        <authorList>
            <person name="Lanie J.A."/>
            <person name="Ng W.-L."/>
            <person name="Kazmierczak K.M."/>
            <person name="Andrzejewski T.M."/>
            <person name="Davidsen T.M."/>
            <person name="Wayne K.J."/>
            <person name="Tettelin H."/>
            <person name="Glass J.I."/>
            <person name="Rusch D."/>
            <person name="Podicherti R."/>
            <person name="Tsui H.-C.T."/>
            <person name="Winkler M.E."/>
        </authorList>
    </citation>
    <scope>NUCLEOTIDE SEQUENCE</scope>
</reference>
<feature type="non-terminal residue" evidence="1">
    <location>
        <position position="1"/>
    </location>
</feature>
<dbReference type="AlphaFoldDB" id="A0A382CPU4"/>
<name>A0A382CPU4_9ZZZZ</name>
<proteinExistence type="predicted"/>
<accession>A0A382CPU4</accession>
<protein>
    <submittedName>
        <fullName evidence="1">Uncharacterized protein</fullName>
    </submittedName>
</protein>
<gene>
    <name evidence="1" type="ORF">METZ01_LOCUS181010</name>
</gene>